<dbReference type="PROSITE" id="PS51257">
    <property type="entry name" value="PROKAR_LIPOPROTEIN"/>
    <property type="match status" value="1"/>
</dbReference>
<comment type="caution">
    <text evidence="4">The sequence shown here is derived from an EMBL/GenBank/DDBJ whole genome shotgun (WGS) entry which is preliminary data.</text>
</comment>
<feature type="compositionally biased region" description="Polar residues" evidence="1">
    <location>
        <begin position="39"/>
        <end position="54"/>
    </location>
</feature>
<gene>
    <name evidence="4" type="ORF">RM698_29605</name>
</gene>
<sequence>MHSRKLALATLAVLTGLTLTACQSDDGGDDKAAPAGNTAADSSASADEQGSAEPSASTGSGDSSSSAGSGSSSGSSDSAGSSGGGASAKTGKCLTSNLKISASDATIGDDDPATVAITFENTGSASCSLNAYAGADLSTNAGALSAERGGKASIPDHPVVLKPGEKTYAPVWYPVNKTGGSGVRITGLTVTPPDETHSVKLSWPGQPSLPVSDSDKGQGVEIGPMGSIGQGEG</sequence>
<evidence type="ECO:0000259" key="3">
    <source>
        <dbReference type="Pfam" id="PF14016"/>
    </source>
</evidence>
<evidence type="ECO:0000313" key="4">
    <source>
        <dbReference type="EMBL" id="MDT0413188.1"/>
    </source>
</evidence>
<reference evidence="5" key="1">
    <citation type="submission" date="2023-07" db="EMBL/GenBank/DDBJ databases">
        <title>30 novel species of actinomycetes from the DSMZ collection.</title>
        <authorList>
            <person name="Nouioui I."/>
        </authorList>
    </citation>
    <scope>NUCLEOTIDE SEQUENCE [LARGE SCALE GENOMIC DNA]</scope>
    <source>
        <strain evidence="5">DSM 41979</strain>
    </source>
</reference>
<evidence type="ECO:0000313" key="5">
    <source>
        <dbReference type="Proteomes" id="UP001183610"/>
    </source>
</evidence>
<protein>
    <submittedName>
        <fullName evidence="4">DUF4232 domain-containing protein</fullName>
    </submittedName>
</protein>
<name>A0ABU2R908_9ACTN</name>
<feature type="compositionally biased region" description="Low complexity" evidence="1">
    <location>
        <begin position="55"/>
        <end position="80"/>
    </location>
</feature>
<feature type="signal peptide" evidence="2">
    <location>
        <begin position="1"/>
        <end position="21"/>
    </location>
</feature>
<evidence type="ECO:0000256" key="2">
    <source>
        <dbReference type="SAM" id="SignalP"/>
    </source>
</evidence>
<accession>A0ABU2R908</accession>
<dbReference type="EMBL" id="JAVRET010000116">
    <property type="protein sequence ID" value="MDT0413188.1"/>
    <property type="molecule type" value="Genomic_DNA"/>
</dbReference>
<feature type="region of interest" description="Disordered" evidence="1">
    <location>
        <begin position="191"/>
        <end position="233"/>
    </location>
</feature>
<keyword evidence="5" id="KW-1185">Reference proteome</keyword>
<evidence type="ECO:0000256" key="1">
    <source>
        <dbReference type="SAM" id="MobiDB-lite"/>
    </source>
</evidence>
<keyword evidence="2" id="KW-0732">Signal</keyword>
<organism evidence="4 5">
    <name type="scientific">Streptomyces evansiae</name>
    <dbReference type="NCBI Taxonomy" id="3075535"/>
    <lineage>
        <taxon>Bacteria</taxon>
        <taxon>Bacillati</taxon>
        <taxon>Actinomycetota</taxon>
        <taxon>Actinomycetes</taxon>
        <taxon>Kitasatosporales</taxon>
        <taxon>Streptomycetaceae</taxon>
        <taxon>Streptomyces</taxon>
    </lineage>
</organism>
<feature type="domain" description="DUF4232" evidence="3">
    <location>
        <begin position="93"/>
        <end position="208"/>
    </location>
</feature>
<dbReference type="InterPro" id="IPR025326">
    <property type="entry name" value="DUF4232"/>
</dbReference>
<dbReference type="RefSeq" id="WP_010267229.1">
    <property type="nucleotide sequence ID" value="NZ_JAVRET010000116.1"/>
</dbReference>
<dbReference type="Pfam" id="PF14016">
    <property type="entry name" value="DUF4232"/>
    <property type="match status" value="1"/>
</dbReference>
<dbReference type="Proteomes" id="UP001183610">
    <property type="component" value="Unassembled WGS sequence"/>
</dbReference>
<feature type="chain" id="PRO_5045567394" evidence="2">
    <location>
        <begin position="22"/>
        <end position="233"/>
    </location>
</feature>
<proteinExistence type="predicted"/>
<feature type="region of interest" description="Disordered" evidence="1">
    <location>
        <begin position="23"/>
        <end position="91"/>
    </location>
</feature>